<dbReference type="EMBL" id="JBEDUW010000005">
    <property type="protein sequence ID" value="KAK9929114.1"/>
    <property type="molecule type" value="Genomic_DNA"/>
</dbReference>
<dbReference type="AlphaFoldDB" id="A0AAW1WZ75"/>
<keyword evidence="3" id="KW-1185">Reference proteome</keyword>
<comment type="caution">
    <text evidence="2">The sequence shown here is derived from an EMBL/GenBank/DDBJ whole genome shotgun (WGS) entry which is preliminary data.</text>
</comment>
<organism evidence="2 3">
    <name type="scientific">Rubus argutus</name>
    <name type="common">Southern blackberry</name>
    <dbReference type="NCBI Taxonomy" id="59490"/>
    <lineage>
        <taxon>Eukaryota</taxon>
        <taxon>Viridiplantae</taxon>
        <taxon>Streptophyta</taxon>
        <taxon>Embryophyta</taxon>
        <taxon>Tracheophyta</taxon>
        <taxon>Spermatophyta</taxon>
        <taxon>Magnoliopsida</taxon>
        <taxon>eudicotyledons</taxon>
        <taxon>Gunneridae</taxon>
        <taxon>Pentapetalae</taxon>
        <taxon>rosids</taxon>
        <taxon>fabids</taxon>
        <taxon>Rosales</taxon>
        <taxon>Rosaceae</taxon>
        <taxon>Rosoideae</taxon>
        <taxon>Rosoideae incertae sedis</taxon>
        <taxon>Rubus</taxon>
    </lineage>
</organism>
<evidence type="ECO:0000256" key="1">
    <source>
        <dbReference type="SAM" id="MobiDB-lite"/>
    </source>
</evidence>
<evidence type="ECO:0000313" key="2">
    <source>
        <dbReference type="EMBL" id="KAK9929114.1"/>
    </source>
</evidence>
<reference evidence="2 3" key="1">
    <citation type="journal article" date="2023" name="G3 (Bethesda)">
        <title>A chromosome-length genome assembly and annotation of blackberry (Rubus argutus, cv. 'Hillquist').</title>
        <authorList>
            <person name="Bruna T."/>
            <person name="Aryal R."/>
            <person name="Dudchenko O."/>
            <person name="Sargent D.J."/>
            <person name="Mead D."/>
            <person name="Buti M."/>
            <person name="Cavallini A."/>
            <person name="Hytonen T."/>
            <person name="Andres J."/>
            <person name="Pham M."/>
            <person name="Weisz D."/>
            <person name="Mascagni F."/>
            <person name="Usai G."/>
            <person name="Natali L."/>
            <person name="Bassil N."/>
            <person name="Fernandez G.E."/>
            <person name="Lomsadze A."/>
            <person name="Armour M."/>
            <person name="Olukolu B."/>
            <person name="Poorten T."/>
            <person name="Britton C."/>
            <person name="Davik J."/>
            <person name="Ashrafi H."/>
            <person name="Aiden E.L."/>
            <person name="Borodovsky M."/>
            <person name="Worthington M."/>
        </authorList>
    </citation>
    <scope>NUCLEOTIDE SEQUENCE [LARGE SCALE GENOMIC DNA]</scope>
    <source>
        <strain evidence="2">PI 553951</strain>
    </source>
</reference>
<protein>
    <submittedName>
        <fullName evidence="2">Uncharacterized protein</fullName>
    </submittedName>
</protein>
<gene>
    <name evidence="2" type="ORF">M0R45_026222</name>
</gene>
<proteinExistence type="predicted"/>
<dbReference type="Proteomes" id="UP001457282">
    <property type="component" value="Unassembled WGS sequence"/>
</dbReference>
<evidence type="ECO:0000313" key="3">
    <source>
        <dbReference type="Proteomes" id="UP001457282"/>
    </source>
</evidence>
<feature type="region of interest" description="Disordered" evidence="1">
    <location>
        <begin position="1"/>
        <end position="33"/>
    </location>
</feature>
<sequence length="171" mass="18216">MQFHNSQPQSSTNHPNSTLPATPPSLEVAAGYGSPPSPLPVPPLCTPSSVLLCHHKFRPRRSAQCPAKPHHLLLLTASSCRRNPEPSPQLCPVLVLTPHLLSPPPSPGRDLPILSYPSITALLPVFSTVFSIATAQPEAHGLLCAASPLTRFKSTHSQVAVAVDALCRRSQ</sequence>
<accession>A0AAW1WZ75</accession>
<name>A0AAW1WZ75_RUBAR</name>
<feature type="compositionally biased region" description="Polar residues" evidence="1">
    <location>
        <begin position="1"/>
        <end position="20"/>
    </location>
</feature>